<dbReference type="Gene3D" id="3.40.50.10140">
    <property type="entry name" value="Toll/interleukin-1 receptor homology (TIR) domain"/>
    <property type="match status" value="1"/>
</dbReference>
<keyword evidence="2" id="KW-0812">Transmembrane</keyword>
<dbReference type="SMART" id="SM00255">
    <property type="entry name" value="TIR"/>
    <property type="match status" value="1"/>
</dbReference>
<keyword evidence="5" id="KW-1185">Reference proteome</keyword>
<comment type="caution">
    <text evidence="4">The sequence shown here is derived from an EMBL/GenBank/DDBJ whole genome shotgun (WGS) entry which is preliminary data.</text>
</comment>
<gene>
    <name evidence="4" type="ORF">FHX81_0003</name>
</gene>
<dbReference type="PROSITE" id="PS50104">
    <property type="entry name" value="TIR"/>
    <property type="match status" value="1"/>
</dbReference>
<dbReference type="RefSeq" id="WP_141974607.1">
    <property type="nucleotide sequence ID" value="NZ_VFPP01000001.1"/>
</dbReference>
<reference evidence="4 5" key="1">
    <citation type="submission" date="2019-06" db="EMBL/GenBank/DDBJ databases">
        <title>Sequencing the genomes of 1000 actinobacteria strains.</title>
        <authorList>
            <person name="Klenk H.-P."/>
        </authorList>
    </citation>
    <scope>NUCLEOTIDE SEQUENCE [LARGE SCALE GENOMIC DNA]</scope>
    <source>
        <strain evidence="4 5">DSM 45456</strain>
    </source>
</reference>
<sequence length="937" mass="99563">MESATHREEGDLRVGRRGGSRDYDAFISYSHAADNRLAPALQRGLHKLARPANLRSALDVFRDGTSLAAGPDLWATIEVALRRSRYFVLLASPDAARSPWVRREVEFWRQHRERDTFLIVLTDGWIHWDEARGDFDWGRTTALPEQLRGWFAREPLWVDLSWARTETQLTLDNAGFRNDVGTLAAAIHGVPKDDLDSEDVRQQVRRRWTRRGVVTALAALAALALVAAGFAVVQRDNAIDEATVARARQLAALAVSNIDSRLDLAQLQAVAAYRTHPDARTRAALFETVAASPHLVRVVPMGVRATVVSGAPGRDVAVVGTADGRLLRWDLDTGVTTQAALGSGPVVEIATDLTGSRIVASDGDRVFLWNGEDGARPTGLDVHRPAPAGFGKYLAVSPSGNTIAVIHGVTFEEAQLVLLDGATGRERRRADIPAGRRAIGLVDDTTANVIGDGPVATVSRMSLSTVEIEPEGVWLQVPADGFACCGYSFDASFTAWAKGGTTHVSPDNPAHPYSAPDEFFPVSMPIAEPDRFAVGADGTEVAAAGGGALYAARFDGNAPVAPTRLLGTGNVDAVAFVGRDRQLVSASGTDLIHWDMSQASRLAAGPTMHATSAPEAGDRPFLDVSPDGAHLAVSGWGRENLVVADFGVAPPTRDQVAKPADDGLPVWSRDGTRLLLLTPSGAHARTPDGGFTEVWREPNRNKPVAARTSADGQRVVVVSDHGEVDVRAFGDGAVLSSAPGAPQPADGSGGRRAISADLSRVATVRADGEVWLTETASGRQHRLPGTAASAVAYVEDRLLLARADNSLEVWDSAGERLLRTIAADAGYTSVMIGIEGQRLVARLTAVGTVKLWNVDTGDQVGSVTLPDSRADLNTALAASADGRELLAATGNGTITRWHLHPDAWIDAACASAGRDLTPEEWTSAVGTEAPEVIACER</sequence>
<dbReference type="Pfam" id="PF13676">
    <property type="entry name" value="TIR_2"/>
    <property type="match status" value="1"/>
</dbReference>
<feature type="region of interest" description="Disordered" evidence="1">
    <location>
        <begin position="733"/>
        <end position="752"/>
    </location>
</feature>
<evidence type="ECO:0000259" key="3">
    <source>
        <dbReference type="PROSITE" id="PS50104"/>
    </source>
</evidence>
<dbReference type="SUPFAM" id="SSF50998">
    <property type="entry name" value="Quinoprotein alcohol dehydrogenase-like"/>
    <property type="match status" value="1"/>
</dbReference>
<accession>A0A543J4M0</accession>
<dbReference type="OrthoDB" id="134501at2"/>
<dbReference type="InterPro" id="IPR011047">
    <property type="entry name" value="Quinoprotein_ADH-like_sf"/>
</dbReference>
<evidence type="ECO:0000256" key="2">
    <source>
        <dbReference type="SAM" id="Phobius"/>
    </source>
</evidence>
<evidence type="ECO:0000313" key="4">
    <source>
        <dbReference type="EMBL" id="TQM77769.1"/>
    </source>
</evidence>
<evidence type="ECO:0000256" key="1">
    <source>
        <dbReference type="SAM" id="MobiDB-lite"/>
    </source>
</evidence>
<feature type="domain" description="TIR" evidence="3">
    <location>
        <begin position="21"/>
        <end position="169"/>
    </location>
</feature>
<dbReference type="Gene3D" id="2.130.10.10">
    <property type="entry name" value="YVTN repeat-like/Quinoprotein amine dehydrogenase"/>
    <property type="match status" value="3"/>
</dbReference>
<proteinExistence type="predicted"/>
<name>A0A543J4M0_9PSEU</name>
<evidence type="ECO:0000313" key="5">
    <source>
        <dbReference type="Proteomes" id="UP000316628"/>
    </source>
</evidence>
<dbReference type="InterPro" id="IPR035897">
    <property type="entry name" value="Toll_tir_struct_dom_sf"/>
</dbReference>
<organism evidence="4 5">
    <name type="scientific">Saccharothrix saharensis</name>
    <dbReference type="NCBI Taxonomy" id="571190"/>
    <lineage>
        <taxon>Bacteria</taxon>
        <taxon>Bacillati</taxon>
        <taxon>Actinomycetota</taxon>
        <taxon>Actinomycetes</taxon>
        <taxon>Pseudonocardiales</taxon>
        <taxon>Pseudonocardiaceae</taxon>
        <taxon>Saccharothrix</taxon>
    </lineage>
</organism>
<dbReference type="InterPro" id="IPR015943">
    <property type="entry name" value="WD40/YVTN_repeat-like_dom_sf"/>
</dbReference>
<protein>
    <submittedName>
        <fullName evidence="4">TIR domain-containing protein</fullName>
    </submittedName>
</protein>
<feature type="transmembrane region" description="Helical" evidence="2">
    <location>
        <begin position="213"/>
        <end position="233"/>
    </location>
</feature>
<dbReference type="Proteomes" id="UP000316628">
    <property type="component" value="Unassembled WGS sequence"/>
</dbReference>
<keyword evidence="2" id="KW-0472">Membrane</keyword>
<dbReference type="InterPro" id="IPR000157">
    <property type="entry name" value="TIR_dom"/>
</dbReference>
<dbReference type="SUPFAM" id="SSF52200">
    <property type="entry name" value="Toll/Interleukin receptor TIR domain"/>
    <property type="match status" value="1"/>
</dbReference>
<dbReference type="AlphaFoldDB" id="A0A543J4M0"/>
<dbReference type="EMBL" id="VFPP01000001">
    <property type="protein sequence ID" value="TQM77769.1"/>
    <property type="molecule type" value="Genomic_DNA"/>
</dbReference>
<keyword evidence="2" id="KW-1133">Transmembrane helix</keyword>
<dbReference type="GO" id="GO:0007165">
    <property type="term" value="P:signal transduction"/>
    <property type="evidence" value="ECO:0007669"/>
    <property type="project" value="InterPro"/>
</dbReference>